<dbReference type="EC" id="3.2.1.39" evidence="5"/>
<evidence type="ECO:0000256" key="19">
    <source>
        <dbReference type="RuleBase" id="RU004335"/>
    </source>
</evidence>
<dbReference type="PANTHER" id="PTHR16631">
    <property type="entry name" value="GLUCAN 1,3-BETA-GLUCOSIDASE"/>
    <property type="match status" value="1"/>
</dbReference>
<comment type="function">
    <text evidence="16">Glucanases play a role in cell expansion during growth, in cell-cell fusion during mating, and in spore release during sporulation. This enzyme may be involved in beta-glucan degradation. Active on laminarin and lichenan.</text>
</comment>
<dbReference type="GO" id="GO:0000272">
    <property type="term" value="P:polysaccharide catabolic process"/>
    <property type="evidence" value="ECO:0007669"/>
    <property type="project" value="UniProtKB-KW"/>
</dbReference>
<evidence type="ECO:0000256" key="3">
    <source>
        <dbReference type="ARBA" id="ARBA00004401"/>
    </source>
</evidence>
<dbReference type="GO" id="GO:0071555">
    <property type="term" value="P:cell wall organization"/>
    <property type="evidence" value="ECO:0007669"/>
    <property type="project" value="UniProtKB-KW"/>
</dbReference>
<evidence type="ECO:0000256" key="14">
    <source>
        <dbReference type="ARBA" id="ARBA00023316"/>
    </source>
</evidence>
<dbReference type="Pfam" id="PF00332">
    <property type="entry name" value="Glyco_hydro_17"/>
    <property type="match status" value="1"/>
</dbReference>
<protein>
    <recommendedName>
        <fullName evidence="5">glucan endo-1,3-beta-D-glucosidase</fullName>
        <ecNumber evidence="5">3.2.1.39</ecNumber>
    </recommendedName>
    <alternativeName>
        <fullName evidence="18">Endo-1,3-beta-glucanase btgC</fullName>
    </alternativeName>
    <alternativeName>
        <fullName evidence="17">Laminarinase btgC</fullName>
    </alternativeName>
</protein>
<sequence>MQFSLALLTTLLATLSTAAPIAQEKRDVTIPDWVDGFWGTTYTPFDSSKNCRSADQIKEDISALSGKFKILRLYSNDCSVVQYAAESFDGKLFVAVNDISSSDAIKGDLDSIDASITAAGKSFNDVVHTVFVGNELVYNSWYTASDVANFIKEAKSAKSDFTGEWTTGETASSYYGNPDLCGAVDVVYLNNHPWFDDQTAETAGSYVLGHVEAVAAFCSENGHDVSVKTSETGWPSAGDDNGPAVASSANQETAVGNILKSAGDSSILFSAYNELWKSSTENGGVEQHWGVLGDAPSS</sequence>
<accession>A0A9W7DFM7</accession>
<evidence type="ECO:0000256" key="18">
    <source>
        <dbReference type="ARBA" id="ARBA00043078"/>
    </source>
</evidence>
<proteinExistence type="inferred from homology"/>
<name>A0A9W7DFM7_AMBMO</name>
<evidence type="ECO:0000256" key="2">
    <source>
        <dbReference type="ARBA" id="ARBA00004191"/>
    </source>
</evidence>
<keyword evidence="11" id="KW-0472">Membrane</keyword>
<dbReference type="GO" id="GO:0009277">
    <property type="term" value="C:fungal-type cell wall"/>
    <property type="evidence" value="ECO:0007669"/>
    <property type="project" value="TreeGrafter"/>
</dbReference>
<evidence type="ECO:0000313" key="21">
    <source>
        <dbReference type="EMBL" id="GMG31889.1"/>
    </source>
</evidence>
<evidence type="ECO:0000256" key="17">
    <source>
        <dbReference type="ARBA" id="ARBA00042373"/>
    </source>
</evidence>
<keyword evidence="12" id="KW-0325">Glycoprotein</keyword>
<dbReference type="GO" id="GO:0005886">
    <property type="term" value="C:plasma membrane"/>
    <property type="evidence" value="ECO:0007669"/>
    <property type="project" value="UniProtKB-SubCell"/>
</dbReference>
<comment type="catalytic activity">
    <reaction evidence="1">
        <text>Hydrolysis of (1-&gt;3)-beta-D-glucosidic linkages in (1-&gt;3)-beta-D-glucans.</text>
        <dbReference type="EC" id="3.2.1.39"/>
    </reaction>
</comment>
<evidence type="ECO:0000256" key="10">
    <source>
        <dbReference type="ARBA" id="ARBA00022801"/>
    </source>
</evidence>
<evidence type="ECO:0000256" key="8">
    <source>
        <dbReference type="ARBA" id="ARBA00022525"/>
    </source>
</evidence>
<dbReference type="InterPro" id="IPR017853">
    <property type="entry name" value="GH"/>
</dbReference>
<keyword evidence="6" id="KW-1003">Cell membrane</keyword>
<dbReference type="OrthoDB" id="4082933at2759"/>
<keyword evidence="7" id="KW-0134">Cell wall</keyword>
<dbReference type="InterPro" id="IPR050732">
    <property type="entry name" value="Beta-glucan_modifiers"/>
</dbReference>
<evidence type="ECO:0000313" key="22">
    <source>
        <dbReference type="Proteomes" id="UP001165063"/>
    </source>
</evidence>
<dbReference type="Gene3D" id="3.20.20.80">
    <property type="entry name" value="Glycosidases"/>
    <property type="match status" value="1"/>
</dbReference>
<gene>
    <name evidence="21" type="ORF">Amon01_000405800</name>
</gene>
<evidence type="ECO:0000256" key="20">
    <source>
        <dbReference type="SAM" id="SignalP"/>
    </source>
</evidence>
<evidence type="ECO:0000256" key="12">
    <source>
        <dbReference type="ARBA" id="ARBA00023180"/>
    </source>
</evidence>
<keyword evidence="13" id="KW-0119">Carbohydrate metabolism</keyword>
<keyword evidence="22" id="KW-1185">Reference proteome</keyword>
<comment type="subcellular location">
    <subcellularLocation>
        <location evidence="3">Cell membrane</location>
        <topology evidence="3">Single-pass type II membrane protein</topology>
    </subcellularLocation>
    <subcellularLocation>
        <location evidence="2">Secreted</location>
        <location evidence="2">Cell wall</location>
    </subcellularLocation>
</comment>
<evidence type="ECO:0000256" key="1">
    <source>
        <dbReference type="ARBA" id="ARBA00000382"/>
    </source>
</evidence>
<keyword evidence="9 20" id="KW-0732">Signal</keyword>
<evidence type="ECO:0000256" key="15">
    <source>
        <dbReference type="ARBA" id="ARBA00023326"/>
    </source>
</evidence>
<dbReference type="GO" id="GO:0009986">
    <property type="term" value="C:cell surface"/>
    <property type="evidence" value="ECO:0007669"/>
    <property type="project" value="TreeGrafter"/>
</dbReference>
<keyword evidence="10" id="KW-0378">Hydrolase</keyword>
<reference evidence="21" key="1">
    <citation type="submission" date="2023-04" db="EMBL/GenBank/DDBJ databases">
        <title>Ambrosiozyma monospora NBRC 1965.</title>
        <authorList>
            <person name="Ichikawa N."/>
            <person name="Sato H."/>
            <person name="Tonouchi N."/>
        </authorList>
    </citation>
    <scope>NUCLEOTIDE SEQUENCE</scope>
    <source>
        <strain evidence="21">NBRC 1965</strain>
    </source>
</reference>
<evidence type="ECO:0000256" key="4">
    <source>
        <dbReference type="ARBA" id="ARBA00008773"/>
    </source>
</evidence>
<evidence type="ECO:0000256" key="16">
    <source>
        <dbReference type="ARBA" id="ARBA00037649"/>
    </source>
</evidence>
<evidence type="ECO:0000256" key="7">
    <source>
        <dbReference type="ARBA" id="ARBA00022512"/>
    </source>
</evidence>
<dbReference type="AlphaFoldDB" id="A0A9W7DFM7"/>
<comment type="caution">
    <text evidence="21">The sequence shown here is derived from an EMBL/GenBank/DDBJ whole genome shotgun (WGS) entry which is preliminary data.</text>
</comment>
<evidence type="ECO:0000256" key="5">
    <source>
        <dbReference type="ARBA" id="ARBA00012780"/>
    </source>
</evidence>
<evidence type="ECO:0000256" key="6">
    <source>
        <dbReference type="ARBA" id="ARBA00022475"/>
    </source>
</evidence>
<evidence type="ECO:0000256" key="9">
    <source>
        <dbReference type="ARBA" id="ARBA00022729"/>
    </source>
</evidence>
<keyword evidence="15" id="KW-0624">Polysaccharide degradation</keyword>
<dbReference type="PANTHER" id="PTHR16631:SF17">
    <property type="entry name" value="GLUCAN ENDO-1,3-BETA-GLUCOSIDASE BTGC"/>
    <property type="match status" value="1"/>
</dbReference>
<dbReference type="SUPFAM" id="SSF51445">
    <property type="entry name" value="(Trans)glycosidases"/>
    <property type="match status" value="1"/>
</dbReference>
<evidence type="ECO:0000256" key="11">
    <source>
        <dbReference type="ARBA" id="ARBA00023136"/>
    </source>
</evidence>
<keyword evidence="14" id="KW-0961">Cell wall biogenesis/degradation</keyword>
<dbReference type="GO" id="GO:0042973">
    <property type="term" value="F:glucan endo-1,3-beta-D-glucosidase activity"/>
    <property type="evidence" value="ECO:0007669"/>
    <property type="project" value="UniProtKB-EC"/>
</dbReference>
<dbReference type="InterPro" id="IPR000490">
    <property type="entry name" value="Glyco_hydro_17"/>
</dbReference>
<dbReference type="GO" id="GO:0005576">
    <property type="term" value="C:extracellular region"/>
    <property type="evidence" value="ECO:0007669"/>
    <property type="project" value="TreeGrafter"/>
</dbReference>
<feature type="signal peptide" evidence="20">
    <location>
        <begin position="1"/>
        <end position="18"/>
    </location>
</feature>
<organism evidence="21 22">
    <name type="scientific">Ambrosiozyma monospora</name>
    <name type="common">Yeast</name>
    <name type="synonym">Endomycopsis monosporus</name>
    <dbReference type="NCBI Taxonomy" id="43982"/>
    <lineage>
        <taxon>Eukaryota</taxon>
        <taxon>Fungi</taxon>
        <taxon>Dikarya</taxon>
        <taxon>Ascomycota</taxon>
        <taxon>Saccharomycotina</taxon>
        <taxon>Pichiomycetes</taxon>
        <taxon>Pichiales</taxon>
        <taxon>Pichiaceae</taxon>
        <taxon>Ambrosiozyma</taxon>
    </lineage>
</organism>
<dbReference type="EMBL" id="BSXU01001871">
    <property type="protein sequence ID" value="GMG31889.1"/>
    <property type="molecule type" value="Genomic_DNA"/>
</dbReference>
<evidence type="ECO:0000256" key="13">
    <source>
        <dbReference type="ARBA" id="ARBA00023277"/>
    </source>
</evidence>
<comment type="similarity">
    <text evidence="4 19">Belongs to the glycosyl hydrolase 17 family.</text>
</comment>
<keyword evidence="8" id="KW-0964">Secreted</keyword>
<feature type="chain" id="PRO_5040976652" description="glucan endo-1,3-beta-D-glucosidase" evidence="20">
    <location>
        <begin position="19"/>
        <end position="298"/>
    </location>
</feature>
<dbReference type="Proteomes" id="UP001165063">
    <property type="component" value="Unassembled WGS sequence"/>
</dbReference>